<organism evidence="1 2">
    <name type="scientific">Alteriqipengyuania abyssalis</name>
    <dbReference type="NCBI Taxonomy" id="2860200"/>
    <lineage>
        <taxon>Bacteria</taxon>
        <taxon>Pseudomonadati</taxon>
        <taxon>Pseudomonadota</taxon>
        <taxon>Alphaproteobacteria</taxon>
        <taxon>Sphingomonadales</taxon>
        <taxon>Erythrobacteraceae</taxon>
        <taxon>Alteriqipengyuania</taxon>
    </lineage>
</organism>
<gene>
    <name evidence="1" type="ORF">KYN89_00850</name>
</gene>
<dbReference type="Proteomes" id="UP000759298">
    <property type="component" value="Unassembled WGS sequence"/>
</dbReference>
<evidence type="ECO:0000313" key="1">
    <source>
        <dbReference type="EMBL" id="MBY8335584.1"/>
    </source>
</evidence>
<protein>
    <recommendedName>
        <fullName evidence="3">RiboL-PSP-HEPN domain-containing protein</fullName>
    </recommendedName>
</protein>
<reference evidence="1 2" key="1">
    <citation type="submission" date="2021-07" db="EMBL/GenBank/DDBJ databases">
        <title>Alteriqipengyuania abyssalis NZ-12B nov, sp.nov isolated from deep sea sponge in pacific ocean.</title>
        <authorList>
            <person name="Tareen S."/>
            <person name="Wink J."/>
        </authorList>
    </citation>
    <scope>NUCLEOTIDE SEQUENCE [LARGE SCALE GENOMIC DNA]</scope>
    <source>
        <strain evidence="1 2">NZ-12B</strain>
    </source>
</reference>
<keyword evidence="2" id="KW-1185">Reference proteome</keyword>
<comment type="caution">
    <text evidence="1">The sequence shown here is derived from an EMBL/GenBank/DDBJ whole genome shotgun (WGS) entry which is preliminary data.</text>
</comment>
<name>A0ABS7P942_9SPHN</name>
<evidence type="ECO:0000313" key="2">
    <source>
        <dbReference type="Proteomes" id="UP000759298"/>
    </source>
</evidence>
<dbReference type="RefSeq" id="WP_222823371.1">
    <property type="nucleotide sequence ID" value="NZ_JAHWXP010000001.1"/>
</dbReference>
<accession>A0ABS7P942</accession>
<proteinExistence type="predicted"/>
<dbReference type="EMBL" id="JAHWXP010000001">
    <property type="protein sequence ID" value="MBY8335584.1"/>
    <property type="molecule type" value="Genomic_DNA"/>
</dbReference>
<sequence>MLQLTNRDYAHFYFEDFDLDAQLIAIRGALAAARSAASQETDEIEALAKRANDIGSDHLVGMWTDEVHASVYHDAARSAAAVGMLAPFIENLFVGIFRGIGKMSDDVLGHDSASERSVRAVAGFWDPHFAYAKREIRDDLVTGILQLSAVSKLEPHLPADLKPVLEALFGYRNKVLHNGFEWPIDERESFANRVKTWPAGWFESATSNGRPWVWYLSDPFIERVVELIDEVLDAAGQHVRLHFAPEIGSKENDA</sequence>
<evidence type="ECO:0008006" key="3">
    <source>
        <dbReference type="Google" id="ProtNLM"/>
    </source>
</evidence>